<dbReference type="Proteomes" id="UP000531840">
    <property type="component" value="Unassembled WGS sequence"/>
</dbReference>
<protein>
    <submittedName>
        <fullName evidence="1">HK97 gp10 family phage protein</fullName>
    </submittedName>
</protein>
<evidence type="ECO:0000313" key="1">
    <source>
        <dbReference type="EMBL" id="NYS46879.1"/>
    </source>
</evidence>
<accession>A0ABX2SXN1</accession>
<sequence>MTKKVNIDSLAKEINKSLKDYADLAGNELKSCIVELGNEVRDEIKDNAPVKTKKYRASWKSTKKRESANSIEVVVHSRNKYQLTHLLEFGHAKKNGGRTKAIPHIEPATRNLEERITQKLEEKM</sequence>
<gene>
    <name evidence="1" type="ORF">HZY85_01540</name>
</gene>
<dbReference type="InterPro" id="IPR010064">
    <property type="entry name" value="HK97-gp10_tail"/>
</dbReference>
<proteinExistence type="predicted"/>
<name>A0ABX2SXN1_9BACL</name>
<dbReference type="RefSeq" id="WP_179940155.1">
    <property type="nucleotide sequence ID" value="NZ_JACBYF010000002.1"/>
</dbReference>
<dbReference type="Pfam" id="PF04883">
    <property type="entry name" value="HK97-gp10_like"/>
    <property type="match status" value="1"/>
</dbReference>
<evidence type="ECO:0000313" key="2">
    <source>
        <dbReference type="Proteomes" id="UP000531840"/>
    </source>
</evidence>
<reference evidence="1 2" key="1">
    <citation type="submission" date="2020-07" db="EMBL/GenBank/DDBJ databases">
        <title>MOT database genomes.</title>
        <authorList>
            <person name="Joseph S."/>
            <person name="Aduse-Opoku J."/>
            <person name="Hashim A."/>
            <person name="Wade W."/>
            <person name="Curtis M."/>
        </authorList>
    </citation>
    <scope>NUCLEOTIDE SEQUENCE [LARGE SCALE GENOMIC DNA]</scope>
    <source>
        <strain evidence="1 2">CIP 106318</strain>
    </source>
</reference>
<keyword evidence="2" id="KW-1185">Reference proteome</keyword>
<organism evidence="1 2">
    <name type="scientific">Gemelliphila palaticanis</name>
    <dbReference type="NCBI Taxonomy" id="81950"/>
    <lineage>
        <taxon>Bacteria</taxon>
        <taxon>Bacillati</taxon>
        <taxon>Bacillota</taxon>
        <taxon>Bacilli</taxon>
        <taxon>Bacillales</taxon>
        <taxon>Gemellaceae</taxon>
        <taxon>Gemelliphila</taxon>
    </lineage>
</organism>
<comment type="caution">
    <text evidence="1">The sequence shown here is derived from an EMBL/GenBank/DDBJ whole genome shotgun (WGS) entry which is preliminary data.</text>
</comment>
<dbReference type="EMBL" id="JACBYF010000002">
    <property type="protein sequence ID" value="NYS46879.1"/>
    <property type="molecule type" value="Genomic_DNA"/>
</dbReference>